<dbReference type="InterPro" id="IPR011010">
    <property type="entry name" value="DNA_brk_join_enz"/>
</dbReference>
<comment type="function">
    <text evidence="11">Site-specific tyrosine recombinase, which acts by catalyzing the cutting and rejoining of the recombining DNA molecules. The XerC-XerD complex is essential to convert dimers of the bacterial chromosome into monomers to permit their segregation at cell division. It also contributes to the segregational stability of plasmids.</text>
</comment>
<dbReference type="PROSITE" id="PS51900">
    <property type="entry name" value="CB"/>
    <property type="match status" value="1"/>
</dbReference>
<feature type="active site" evidence="11">
    <location>
        <position position="159"/>
    </location>
</feature>
<sequence>MVDGRLRRRLPGDADQRDIEGYLDAVWLEKGLSRNTLASYRRDLSHYACWLNGHDVSLLQADQAWLRRYLDWRLQARLKASSTARQLSCLRGFYRYWLREERIAADPTLNIDSPRRGRPLPKTLTEDDVDRLLAAPSLEEPLGLRDRAMLEVLYATGVRVSELVELTRGQLNLRQGLIRVFGKGSKERLVPLGEEAADWLQRYMREARPELAPPGSEVLFPSLRGRQMTRQTFWHRVKRHAQEAGIDKPLSPHVVRHAFATHLVNHGADLRVVQMLLGHSDLSTTQIYTHIAQQRLQSLHREHHPRG</sequence>
<evidence type="ECO:0000256" key="1">
    <source>
        <dbReference type="ARBA" id="ARBA00004496"/>
    </source>
</evidence>
<keyword evidence="5 11" id="KW-0132">Cell division</keyword>
<feature type="active site" evidence="11">
    <location>
        <position position="183"/>
    </location>
</feature>
<evidence type="ECO:0000256" key="8">
    <source>
        <dbReference type="ARBA" id="ARBA00023125"/>
    </source>
</evidence>
<feature type="domain" description="Tyr recombinase" evidence="12">
    <location>
        <begin position="119"/>
        <end position="301"/>
    </location>
</feature>
<dbReference type="GO" id="GO:0009037">
    <property type="term" value="F:tyrosine-based site-specific recombinase activity"/>
    <property type="evidence" value="ECO:0007669"/>
    <property type="project" value="UniProtKB-UniRule"/>
</dbReference>
<dbReference type="InterPro" id="IPR002104">
    <property type="entry name" value="Integrase_catalytic"/>
</dbReference>
<dbReference type="Pfam" id="PF02899">
    <property type="entry name" value="Phage_int_SAM_1"/>
    <property type="match status" value="1"/>
</dbReference>
<dbReference type="InterPro" id="IPR010998">
    <property type="entry name" value="Integrase_recombinase_N"/>
</dbReference>
<dbReference type="Gene3D" id="1.10.150.130">
    <property type="match status" value="1"/>
</dbReference>
<keyword evidence="6 11" id="KW-0159">Chromosome partition</keyword>
<evidence type="ECO:0000256" key="3">
    <source>
        <dbReference type="ARBA" id="ARBA00015810"/>
    </source>
</evidence>
<keyword evidence="9 11" id="KW-0233">DNA recombination</keyword>
<dbReference type="Pfam" id="PF00589">
    <property type="entry name" value="Phage_integrase"/>
    <property type="match status" value="1"/>
</dbReference>
<dbReference type="InterPro" id="IPR050090">
    <property type="entry name" value="Tyrosine_recombinase_XerCD"/>
</dbReference>
<dbReference type="HAMAP" id="MF_01808">
    <property type="entry name" value="Recomb_XerC_XerD"/>
    <property type="match status" value="1"/>
</dbReference>
<dbReference type="NCBIfam" id="NF001399">
    <property type="entry name" value="PRK00283.1"/>
    <property type="match status" value="1"/>
</dbReference>
<dbReference type="Proteomes" id="UP000599578">
    <property type="component" value="Unassembled WGS sequence"/>
</dbReference>
<name>A0A918DQU9_9GAMM</name>
<dbReference type="AlphaFoldDB" id="A0A918DQU9"/>
<dbReference type="SUPFAM" id="SSF56349">
    <property type="entry name" value="DNA breaking-rejoining enzymes"/>
    <property type="match status" value="1"/>
</dbReference>
<evidence type="ECO:0000256" key="6">
    <source>
        <dbReference type="ARBA" id="ARBA00022829"/>
    </source>
</evidence>
<dbReference type="CDD" id="cd00798">
    <property type="entry name" value="INT_XerDC_C"/>
    <property type="match status" value="1"/>
</dbReference>
<keyword evidence="7 11" id="KW-0229">DNA integration</keyword>
<evidence type="ECO:0000256" key="10">
    <source>
        <dbReference type="ARBA" id="ARBA00023306"/>
    </source>
</evidence>
<evidence type="ECO:0000256" key="11">
    <source>
        <dbReference type="HAMAP-Rule" id="MF_01807"/>
    </source>
</evidence>
<evidence type="ECO:0000256" key="5">
    <source>
        <dbReference type="ARBA" id="ARBA00022618"/>
    </source>
</evidence>
<evidence type="ECO:0000256" key="9">
    <source>
        <dbReference type="ARBA" id="ARBA00023172"/>
    </source>
</evidence>
<feature type="active site" description="O-(3'-phospho-DNA)-tyrosine intermediate" evidence="11">
    <location>
        <position position="288"/>
    </location>
</feature>
<dbReference type="InterPro" id="IPR044068">
    <property type="entry name" value="CB"/>
</dbReference>
<keyword evidence="4 11" id="KW-0963">Cytoplasm</keyword>
<dbReference type="InterPro" id="IPR011932">
    <property type="entry name" value="Recomb_XerD"/>
</dbReference>
<comment type="caution">
    <text evidence="14">The sequence shown here is derived from an EMBL/GenBank/DDBJ whole genome shotgun (WGS) entry which is preliminary data.</text>
</comment>
<feature type="active site" evidence="11">
    <location>
        <position position="279"/>
    </location>
</feature>
<dbReference type="PROSITE" id="PS51898">
    <property type="entry name" value="TYR_RECOMBINASE"/>
    <property type="match status" value="1"/>
</dbReference>
<keyword evidence="10 11" id="KW-0131">Cell cycle</keyword>
<dbReference type="GO" id="GO:0005737">
    <property type="term" value="C:cytoplasm"/>
    <property type="evidence" value="ECO:0007669"/>
    <property type="project" value="UniProtKB-SubCell"/>
</dbReference>
<dbReference type="GO" id="GO:0051301">
    <property type="term" value="P:cell division"/>
    <property type="evidence" value="ECO:0007669"/>
    <property type="project" value="UniProtKB-KW"/>
</dbReference>
<evidence type="ECO:0000256" key="2">
    <source>
        <dbReference type="ARBA" id="ARBA00010450"/>
    </source>
</evidence>
<evidence type="ECO:0000313" key="15">
    <source>
        <dbReference type="Proteomes" id="UP000599578"/>
    </source>
</evidence>
<keyword evidence="15" id="KW-1185">Reference proteome</keyword>
<dbReference type="NCBIfam" id="TIGR02225">
    <property type="entry name" value="recomb_XerD"/>
    <property type="match status" value="1"/>
</dbReference>
<dbReference type="GO" id="GO:0007059">
    <property type="term" value="P:chromosome segregation"/>
    <property type="evidence" value="ECO:0007669"/>
    <property type="project" value="UniProtKB-UniRule"/>
</dbReference>
<evidence type="ECO:0000259" key="12">
    <source>
        <dbReference type="PROSITE" id="PS51898"/>
    </source>
</evidence>
<dbReference type="EMBL" id="BMLT01000002">
    <property type="protein sequence ID" value="GGO78588.1"/>
    <property type="molecule type" value="Genomic_DNA"/>
</dbReference>
<comment type="subcellular location">
    <subcellularLocation>
        <location evidence="1 11">Cytoplasm</location>
    </subcellularLocation>
</comment>
<comment type="similarity">
    <text evidence="2 11">Belongs to the 'phage' integrase family. XerD subfamily.</text>
</comment>
<dbReference type="InterPro" id="IPR023009">
    <property type="entry name" value="Tyrosine_recombinase_XerC/XerD"/>
</dbReference>
<organism evidence="14 15">
    <name type="scientific">Marinobacterium nitratireducens</name>
    <dbReference type="NCBI Taxonomy" id="518897"/>
    <lineage>
        <taxon>Bacteria</taxon>
        <taxon>Pseudomonadati</taxon>
        <taxon>Pseudomonadota</taxon>
        <taxon>Gammaproteobacteria</taxon>
        <taxon>Oceanospirillales</taxon>
        <taxon>Oceanospirillaceae</taxon>
        <taxon>Marinobacterium</taxon>
    </lineage>
</organism>
<dbReference type="PANTHER" id="PTHR30349:SF90">
    <property type="entry name" value="TYROSINE RECOMBINASE XERD"/>
    <property type="match status" value="1"/>
</dbReference>
<protein>
    <recommendedName>
        <fullName evidence="3 11">Tyrosine recombinase XerD</fullName>
    </recommendedName>
</protein>
<keyword evidence="8 11" id="KW-0238">DNA-binding</keyword>
<dbReference type="PANTHER" id="PTHR30349">
    <property type="entry name" value="PHAGE INTEGRASE-RELATED"/>
    <property type="match status" value="1"/>
</dbReference>
<proteinExistence type="inferred from homology"/>
<evidence type="ECO:0000256" key="7">
    <source>
        <dbReference type="ARBA" id="ARBA00022908"/>
    </source>
</evidence>
<evidence type="ECO:0000313" key="14">
    <source>
        <dbReference type="EMBL" id="GGO78588.1"/>
    </source>
</evidence>
<dbReference type="HAMAP" id="MF_01807">
    <property type="entry name" value="Recomb_XerD"/>
    <property type="match status" value="1"/>
</dbReference>
<feature type="active site" evidence="11">
    <location>
        <position position="253"/>
    </location>
</feature>
<feature type="active site" evidence="11">
    <location>
        <position position="256"/>
    </location>
</feature>
<evidence type="ECO:0000259" key="13">
    <source>
        <dbReference type="PROSITE" id="PS51900"/>
    </source>
</evidence>
<dbReference type="GO" id="GO:0006313">
    <property type="term" value="P:DNA transposition"/>
    <property type="evidence" value="ECO:0007669"/>
    <property type="project" value="UniProtKB-UniRule"/>
</dbReference>
<evidence type="ECO:0000256" key="4">
    <source>
        <dbReference type="ARBA" id="ARBA00022490"/>
    </source>
</evidence>
<dbReference type="InterPro" id="IPR004107">
    <property type="entry name" value="Integrase_SAM-like_N"/>
</dbReference>
<dbReference type="Gene3D" id="1.10.443.10">
    <property type="entry name" value="Intergrase catalytic core"/>
    <property type="match status" value="1"/>
</dbReference>
<reference evidence="14 15" key="1">
    <citation type="journal article" date="2014" name="Int. J. Syst. Evol. Microbiol.">
        <title>Complete genome sequence of Corynebacterium casei LMG S-19264T (=DSM 44701T), isolated from a smear-ripened cheese.</title>
        <authorList>
            <consortium name="US DOE Joint Genome Institute (JGI-PGF)"/>
            <person name="Walter F."/>
            <person name="Albersmeier A."/>
            <person name="Kalinowski J."/>
            <person name="Ruckert C."/>
        </authorList>
    </citation>
    <scope>NUCLEOTIDE SEQUENCE [LARGE SCALE GENOMIC DNA]</scope>
    <source>
        <strain evidence="14 15">CGMCC 1.7286</strain>
    </source>
</reference>
<gene>
    <name evidence="11 14" type="primary">xerD</name>
    <name evidence="14" type="ORF">GCM10011348_10860</name>
</gene>
<feature type="domain" description="Core-binding (CB)" evidence="13">
    <location>
        <begin position="13"/>
        <end position="98"/>
    </location>
</feature>
<dbReference type="InterPro" id="IPR013762">
    <property type="entry name" value="Integrase-like_cat_sf"/>
</dbReference>
<accession>A0A918DQU9</accession>
<dbReference type="GO" id="GO:0003677">
    <property type="term" value="F:DNA binding"/>
    <property type="evidence" value="ECO:0007669"/>
    <property type="project" value="UniProtKB-UniRule"/>
</dbReference>
<comment type="subunit">
    <text evidence="11">Forms a cyclic heterotetrameric complex composed of two molecules of XerC and two molecules of XerD.</text>
</comment>